<proteinExistence type="predicted"/>
<dbReference type="AlphaFoldDB" id="A0A366HQZ4"/>
<reference evidence="2 3" key="1">
    <citation type="submission" date="2018-06" db="EMBL/GenBank/DDBJ databases">
        <title>Genomic Encyclopedia of Type Strains, Phase IV (KMG-IV): sequencing the most valuable type-strain genomes for metagenomic binning, comparative biology and taxonomic classification.</title>
        <authorList>
            <person name="Goeker M."/>
        </authorList>
    </citation>
    <scope>NUCLEOTIDE SEQUENCE [LARGE SCALE GENOMIC DNA]</scope>
    <source>
        <strain evidence="2 3">DSM 25532</strain>
    </source>
</reference>
<sequence>MHILIRPGHLILATALLATASFGAPANAPKLPKVPSKPIAVKKELLFSDDFQGATPDKIWHKVVPTFVVENGVLKGTQTRDKTIPAADGKPEVRAHAAVHGLEIPTKDSVVEAKIRFDGATMIDVEFDDRKYTGAHYGHLCRTQVRLNGVTIIDERDGNMRNDIREMRNDPSKKEEVAKLLQGRQVTYPAKFETGKWYNLVVETVGDEMRVTIDGEPVAYLKSSGIAHETKSKIELGVAGKDGCFDDIKVYNAEPVKK</sequence>
<evidence type="ECO:0000313" key="2">
    <source>
        <dbReference type="EMBL" id="RBP45896.1"/>
    </source>
</evidence>
<feature type="signal peptide" evidence="1">
    <location>
        <begin position="1"/>
        <end position="26"/>
    </location>
</feature>
<name>A0A366HQZ4_9BACT</name>
<evidence type="ECO:0000256" key="1">
    <source>
        <dbReference type="SAM" id="SignalP"/>
    </source>
</evidence>
<keyword evidence="1" id="KW-0732">Signal</keyword>
<evidence type="ECO:0000313" key="3">
    <source>
        <dbReference type="Proteomes" id="UP000253426"/>
    </source>
</evidence>
<protein>
    <recommendedName>
        <fullName evidence="4">3-keto-disaccharide hydrolase domain-containing protein</fullName>
    </recommendedName>
</protein>
<keyword evidence="3" id="KW-1185">Reference proteome</keyword>
<evidence type="ECO:0008006" key="4">
    <source>
        <dbReference type="Google" id="ProtNLM"/>
    </source>
</evidence>
<dbReference type="OrthoDB" id="184410at2"/>
<dbReference type="EMBL" id="QNRR01000002">
    <property type="protein sequence ID" value="RBP45896.1"/>
    <property type="molecule type" value="Genomic_DNA"/>
</dbReference>
<dbReference type="Gene3D" id="2.60.120.560">
    <property type="entry name" value="Exo-inulinase, domain 1"/>
    <property type="match status" value="1"/>
</dbReference>
<organism evidence="2 3">
    <name type="scientific">Roseimicrobium gellanilyticum</name>
    <dbReference type="NCBI Taxonomy" id="748857"/>
    <lineage>
        <taxon>Bacteria</taxon>
        <taxon>Pseudomonadati</taxon>
        <taxon>Verrucomicrobiota</taxon>
        <taxon>Verrucomicrobiia</taxon>
        <taxon>Verrucomicrobiales</taxon>
        <taxon>Verrucomicrobiaceae</taxon>
        <taxon>Roseimicrobium</taxon>
    </lineage>
</organism>
<dbReference type="Proteomes" id="UP000253426">
    <property type="component" value="Unassembled WGS sequence"/>
</dbReference>
<feature type="chain" id="PRO_5017066342" description="3-keto-disaccharide hydrolase domain-containing protein" evidence="1">
    <location>
        <begin position="27"/>
        <end position="258"/>
    </location>
</feature>
<comment type="caution">
    <text evidence="2">The sequence shown here is derived from an EMBL/GenBank/DDBJ whole genome shotgun (WGS) entry which is preliminary data.</text>
</comment>
<dbReference type="RefSeq" id="WP_113957462.1">
    <property type="nucleotide sequence ID" value="NZ_QNRR01000002.1"/>
</dbReference>
<gene>
    <name evidence="2" type="ORF">DES53_102280</name>
</gene>
<accession>A0A366HQZ4</accession>